<feature type="transmembrane region" description="Helical" evidence="1">
    <location>
        <begin position="320"/>
        <end position="345"/>
    </location>
</feature>
<dbReference type="PANTHER" id="PTHR23028:SF131">
    <property type="entry name" value="BLR2367 PROTEIN"/>
    <property type="match status" value="1"/>
</dbReference>
<protein>
    <recommendedName>
        <fullName evidence="2">Acyltransferase 3 domain-containing protein</fullName>
    </recommendedName>
</protein>
<dbReference type="EMBL" id="CP025096">
    <property type="protein sequence ID" value="AUD02799.1"/>
    <property type="molecule type" value="Genomic_DNA"/>
</dbReference>
<dbReference type="Pfam" id="PF01757">
    <property type="entry name" value="Acyl_transf_3"/>
    <property type="match status" value="1"/>
</dbReference>
<keyword evidence="1" id="KW-0812">Transmembrane</keyword>
<keyword evidence="4" id="KW-1185">Reference proteome</keyword>
<feature type="transmembrane region" description="Helical" evidence="1">
    <location>
        <begin position="202"/>
        <end position="223"/>
    </location>
</feature>
<dbReference type="Proteomes" id="UP000232883">
    <property type="component" value="Chromosome"/>
</dbReference>
<dbReference type="InterPro" id="IPR050879">
    <property type="entry name" value="Acyltransferase_3"/>
</dbReference>
<evidence type="ECO:0000259" key="2">
    <source>
        <dbReference type="Pfam" id="PF01757"/>
    </source>
</evidence>
<organism evidence="3 4">
    <name type="scientific">Spirosoma pollinicola</name>
    <dbReference type="NCBI Taxonomy" id="2057025"/>
    <lineage>
        <taxon>Bacteria</taxon>
        <taxon>Pseudomonadati</taxon>
        <taxon>Bacteroidota</taxon>
        <taxon>Cytophagia</taxon>
        <taxon>Cytophagales</taxon>
        <taxon>Cytophagaceae</taxon>
        <taxon>Spirosoma</taxon>
    </lineage>
</organism>
<reference evidence="3 4" key="1">
    <citation type="submission" date="2017-11" db="EMBL/GenBank/DDBJ databases">
        <title>Taxonomic description and genome sequences of Spirosoma HA7 sp. nov., isolated from pollen microhabitat of Corylus avellana.</title>
        <authorList>
            <person name="Ambika Manirajan B."/>
            <person name="Suarez C."/>
            <person name="Ratering S."/>
            <person name="Geissler-Plaum R."/>
            <person name="Cardinale M."/>
            <person name="Sylvia S."/>
        </authorList>
    </citation>
    <scope>NUCLEOTIDE SEQUENCE [LARGE SCALE GENOMIC DNA]</scope>
    <source>
        <strain evidence="3 4">HA7</strain>
    </source>
</reference>
<accession>A0A2K8YYX7</accession>
<feature type="domain" description="Acyltransferase 3" evidence="2">
    <location>
        <begin position="28"/>
        <end position="337"/>
    </location>
</feature>
<evidence type="ECO:0000256" key="1">
    <source>
        <dbReference type="SAM" id="Phobius"/>
    </source>
</evidence>
<gene>
    <name evidence="3" type="ORF">CWM47_13725</name>
</gene>
<feature type="transmembrane region" description="Helical" evidence="1">
    <location>
        <begin position="63"/>
        <end position="87"/>
    </location>
</feature>
<evidence type="ECO:0000313" key="4">
    <source>
        <dbReference type="Proteomes" id="UP000232883"/>
    </source>
</evidence>
<dbReference type="PANTHER" id="PTHR23028">
    <property type="entry name" value="ACETYLTRANSFERASE"/>
    <property type="match status" value="1"/>
</dbReference>
<proteinExistence type="predicted"/>
<keyword evidence="1" id="KW-1133">Transmembrane helix</keyword>
<dbReference type="AlphaFoldDB" id="A0A2K8YYX7"/>
<dbReference type="GO" id="GO:0000271">
    <property type="term" value="P:polysaccharide biosynthetic process"/>
    <property type="evidence" value="ECO:0007669"/>
    <property type="project" value="TreeGrafter"/>
</dbReference>
<feature type="transmembrane region" description="Helical" evidence="1">
    <location>
        <begin position="108"/>
        <end position="127"/>
    </location>
</feature>
<sequence length="364" mass="40758">MEYLYSNEKLSARSTVSEQSNAPVHQLNSIQLLRGVAAILVVAYHLSLFSGEHYKQVKLVSQLFGYGYAGVDLFFVISGFVITYSTFSKNRKPPGLLKYTSKRLIRIFPIYWAMVLVFWIACKLTYGAVPQADRPIADWLTAFFLIPTHLPIIPVSWSLSHELFFYFLIGLVLYSHNLWVVLGLVVAGTVYQLFSTPSIKPLIWFVFSPYNLEFLGGVGVALLSRINSFPKTVYWALLLMSIVWLFIGPAVDPGNPAVRLVLFGVSSIGVLLALTGLETSRHIIVGGAFTKLGDASYIIYLIHPSALVFLYKFFEKHPSLPFWAFACAAIALLVIVSQVSILIHYKLEKPVLNRLNKLVSSRLS</sequence>
<name>A0A2K8YYX7_9BACT</name>
<feature type="transmembrane region" description="Helical" evidence="1">
    <location>
        <begin position="164"/>
        <end position="190"/>
    </location>
</feature>
<dbReference type="KEGG" id="spir:CWM47_13725"/>
<feature type="transmembrane region" description="Helical" evidence="1">
    <location>
        <begin position="232"/>
        <end position="251"/>
    </location>
</feature>
<feature type="transmembrane region" description="Helical" evidence="1">
    <location>
        <begin position="32"/>
        <end position="51"/>
    </location>
</feature>
<dbReference type="InterPro" id="IPR002656">
    <property type="entry name" value="Acyl_transf_3_dom"/>
</dbReference>
<keyword evidence="1" id="KW-0472">Membrane</keyword>
<dbReference type="GO" id="GO:0016747">
    <property type="term" value="F:acyltransferase activity, transferring groups other than amino-acyl groups"/>
    <property type="evidence" value="ECO:0007669"/>
    <property type="project" value="InterPro"/>
</dbReference>
<feature type="transmembrane region" description="Helical" evidence="1">
    <location>
        <begin position="139"/>
        <end position="157"/>
    </location>
</feature>
<evidence type="ECO:0000313" key="3">
    <source>
        <dbReference type="EMBL" id="AUD02799.1"/>
    </source>
</evidence>
<dbReference type="RefSeq" id="WP_100988515.1">
    <property type="nucleotide sequence ID" value="NZ_CP025096.1"/>
</dbReference>
<dbReference type="OrthoDB" id="290051at2"/>
<feature type="transmembrane region" description="Helical" evidence="1">
    <location>
        <begin position="257"/>
        <end position="277"/>
    </location>
</feature>
<dbReference type="GO" id="GO:0016020">
    <property type="term" value="C:membrane"/>
    <property type="evidence" value="ECO:0007669"/>
    <property type="project" value="TreeGrafter"/>
</dbReference>